<sequence>MSSSLARSFNVSNNDPIDYSLQQLNVNRANLGGDYDESDDYK</sequence>
<name>A0A7J8LN25_9ROSI</name>
<proteinExistence type="predicted"/>
<evidence type="ECO:0000313" key="1">
    <source>
        <dbReference type="EMBL" id="MBA0553828.1"/>
    </source>
</evidence>
<dbReference type="Proteomes" id="UP000593572">
    <property type="component" value="Unassembled WGS sequence"/>
</dbReference>
<protein>
    <submittedName>
        <fullName evidence="1">Uncharacterized protein</fullName>
    </submittedName>
</protein>
<reference evidence="1 2" key="1">
    <citation type="journal article" date="2019" name="Genome Biol. Evol.">
        <title>Insights into the evolution of the New World diploid cottons (Gossypium, subgenus Houzingenia) based on genome sequencing.</title>
        <authorList>
            <person name="Grover C.E."/>
            <person name="Arick M.A. 2nd"/>
            <person name="Thrash A."/>
            <person name="Conover J.L."/>
            <person name="Sanders W.S."/>
            <person name="Peterson D.G."/>
            <person name="Frelichowski J.E."/>
            <person name="Scheffler J.A."/>
            <person name="Scheffler B.E."/>
            <person name="Wendel J.F."/>
        </authorList>
    </citation>
    <scope>NUCLEOTIDE SEQUENCE [LARGE SCALE GENOMIC DNA]</scope>
    <source>
        <strain evidence="1">157</strain>
        <tissue evidence="1">Leaf</tissue>
    </source>
</reference>
<comment type="caution">
    <text evidence="1">The sequence shown here is derived from an EMBL/GenBank/DDBJ whole genome shotgun (WGS) entry which is preliminary data.</text>
</comment>
<dbReference type="EMBL" id="JABEZX010000004">
    <property type="protein sequence ID" value="MBA0553828.1"/>
    <property type="molecule type" value="Genomic_DNA"/>
</dbReference>
<gene>
    <name evidence="1" type="ORF">Golob_012975</name>
</gene>
<organism evidence="1 2">
    <name type="scientific">Gossypium lobatum</name>
    <dbReference type="NCBI Taxonomy" id="34289"/>
    <lineage>
        <taxon>Eukaryota</taxon>
        <taxon>Viridiplantae</taxon>
        <taxon>Streptophyta</taxon>
        <taxon>Embryophyta</taxon>
        <taxon>Tracheophyta</taxon>
        <taxon>Spermatophyta</taxon>
        <taxon>Magnoliopsida</taxon>
        <taxon>eudicotyledons</taxon>
        <taxon>Gunneridae</taxon>
        <taxon>Pentapetalae</taxon>
        <taxon>rosids</taxon>
        <taxon>malvids</taxon>
        <taxon>Malvales</taxon>
        <taxon>Malvaceae</taxon>
        <taxon>Malvoideae</taxon>
        <taxon>Gossypium</taxon>
    </lineage>
</organism>
<dbReference type="AlphaFoldDB" id="A0A7J8LN25"/>
<evidence type="ECO:0000313" key="2">
    <source>
        <dbReference type="Proteomes" id="UP000593572"/>
    </source>
</evidence>
<accession>A0A7J8LN25</accession>
<keyword evidence="2" id="KW-1185">Reference proteome</keyword>